<evidence type="ECO:0000313" key="11">
    <source>
        <dbReference type="EMBL" id="MBE4907951.1"/>
    </source>
</evidence>
<evidence type="ECO:0000256" key="2">
    <source>
        <dbReference type="ARBA" id="ARBA00004241"/>
    </source>
</evidence>
<comment type="subcellular location">
    <subcellularLocation>
        <location evidence="1">Cell membrane</location>
        <topology evidence="1">Single-pass membrane protein</topology>
    </subcellularLocation>
    <subcellularLocation>
        <location evidence="2">Cell surface</location>
    </subcellularLocation>
</comment>
<accession>A0ABR9QHP0</accession>
<keyword evidence="12" id="KW-1185">Reference proteome</keyword>
<dbReference type="RefSeq" id="WP_193535423.1">
    <property type="nucleotide sequence ID" value="NZ_JADCLJ010000019.1"/>
</dbReference>
<name>A0ABR9QHP0_9BACI</name>
<keyword evidence="4" id="KW-0488">Methylation</keyword>
<keyword evidence="3" id="KW-1003">Cell membrane</keyword>
<dbReference type="NCBIfam" id="NF040999">
    <property type="entry name" value="pilin_ComGC"/>
    <property type="match status" value="1"/>
</dbReference>
<evidence type="ECO:0000256" key="1">
    <source>
        <dbReference type="ARBA" id="ARBA00004162"/>
    </source>
</evidence>
<evidence type="ECO:0000256" key="3">
    <source>
        <dbReference type="ARBA" id="ARBA00022475"/>
    </source>
</evidence>
<sequence>MNEKGFTLIEMIIVLFVISILLLITIPNITSHNAVIKDKGCDALIKMVQAQVQVYEIEKETIPTLAELKTGNYITTDRCPGGNSLVIDSITGKVSESATP</sequence>
<evidence type="ECO:0000256" key="8">
    <source>
        <dbReference type="ARBA" id="ARBA00023287"/>
    </source>
</evidence>
<evidence type="ECO:0000256" key="5">
    <source>
        <dbReference type="ARBA" id="ARBA00022692"/>
    </source>
</evidence>
<proteinExistence type="inferred from homology"/>
<dbReference type="PRINTS" id="PR00813">
    <property type="entry name" value="BCTERIALGSPG"/>
</dbReference>
<dbReference type="SUPFAM" id="SSF54523">
    <property type="entry name" value="Pili subunits"/>
    <property type="match status" value="1"/>
</dbReference>
<protein>
    <submittedName>
        <fullName evidence="11">Prepilin-type N-terminal cleavage/methylation domain-containing protein</fullName>
    </submittedName>
</protein>
<dbReference type="InterPro" id="IPR012902">
    <property type="entry name" value="N_methyl_site"/>
</dbReference>
<dbReference type="InterPro" id="IPR000983">
    <property type="entry name" value="Bac_GSPG_pilin"/>
</dbReference>
<dbReference type="NCBIfam" id="TIGR02532">
    <property type="entry name" value="IV_pilin_GFxxxE"/>
    <property type="match status" value="1"/>
</dbReference>
<gene>
    <name evidence="11" type="ORF">IMZ08_07785</name>
</gene>
<dbReference type="InterPro" id="IPR045584">
    <property type="entry name" value="Pilin-like"/>
</dbReference>
<dbReference type="Pfam" id="PF07963">
    <property type="entry name" value="N_methyl"/>
    <property type="match status" value="1"/>
</dbReference>
<dbReference type="Gene3D" id="3.30.700.10">
    <property type="entry name" value="Glycoprotein, Type 4 Pilin"/>
    <property type="match status" value="1"/>
</dbReference>
<comment type="similarity">
    <text evidence="9">Belongs to the ComGC family.</text>
</comment>
<keyword evidence="6 10" id="KW-1133">Transmembrane helix</keyword>
<evidence type="ECO:0000256" key="6">
    <source>
        <dbReference type="ARBA" id="ARBA00022989"/>
    </source>
</evidence>
<feature type="transmembrane region" description="Helical" evidence="10">
    <location>
        <begin position="6"/>
        <end position="29"/>
    </location>
</feature>
<keyword evidence="5 10" id="KW-0812">Transmembrane</keyword>
<reference evidence="11 12" key="1">
    <citation type="submission" date="2020-10" db="EMBL/GenBank/DDBJ databases">
        <title>Bacillus sp. HD4P25, an endophyte from a halophyte.</title>
        <authorList>
            <person name="Sun J.-Q."/>
        </authorList>
    </citation>
    <scope>NUCLEOTIDE SEQUENCE [LARGE SCALE GENOMIC DNA]</scope>
    <source>
        <strain evidence="11 12">YIM 93174</strain>
    </source>
</reference>
<dbReference type="InterPro" id="IPR016940">
    <property type="entry name" value="ComGC"/>
</dbReference>
<evidence type="ECO:0000256" key="9">
    <source>
        <dbReference type="ARBA" id="ARBA00043982"/>
    </source>
</evidence>
<dbReference type="Proteomes" id="UP001516662">
    <property type="component" value="Unassembled WGS sequence"/>
</dbReference>
<evidence type="ECO:0000256" key="4">
    <source>
        <dbReference type="ARBA" id="ARBA00022481"/>
    </source>
</evidence>
<evidence type="ECO:0000256" key="10">
    <source>
        <dbReference type="SAM" id="Phobius"/>
    </source>
</evidence>
<keyword evidence="7 10" id="KW-0472">Membrane</keyword>
<keyword evidence="8" id="KW-0178">Competence</keyword>
<dbReference type="EMBL" id="JADCLJ010000019">
    <property type="protein sequence ID" value="MBE4907951.1"/>
    <property type="molecule type" value="Genomic_DNA"/>
</dbReference>
<evidence type="ECO:0000313" key="12">
    <source>
        <dbReference type="Proteomes" id="UP001516662"/>
    </source>
</evidence>
<organism evidence="11 12">
    <name type="scientific">Litchfieldia luteola</name>
    <dbReference type="NCBI Taxonomy" id="682179"/>
    <lineage>
        <taxon>Bacteria</taxon>
        <taxon>Bacillati</taxon>
        <taxon>Bacillota</taxon>
        <taxon>Bacilli</taxon>
        <taxon>Bacillales</taxon>
        <taxon>Bacillaceae</taxon>
        <taxon>Litchfieldia</taxon>
    </lineage>
</organism>
<evidence type="ECO:0000256" key="7">
    <source>
        <dbReference type="ARBA" id="ARBA00023136"/>
    </source>
</evidence>
<dbReference type="PROSITE" id="PS00409">
    <property type="entry name" value="PROKAR_NTER_METHYL"/>
    <property type="match status" value="1"/>
</dbReference>
<comment type="caution">
    <text evidence="11">The sequence shown here is derived from an EMBL/GenBank/DDBJ whole genome shotgun (WGS) entry which is preliminary data.</text>
</comment>